<feature type="transmembrane region" description="Helical" evidence="1">
    <location>
        <begin position="428"/>
        <end position="447"/>
    </location>
</feature>
<evidence type="ECO:0000313" key="2">
    <source>
        <dbReference type="EMBL" id="CAD6493493.1"/>
    </source>
</evidence>
<sequence>MKNGVFVLNSARVTKIFAIIGFSCIASALYIIAITPPATGYEISIYDAYPNYFWLFLIAAIACGIIILVRQAFAEKPSRWWIAGFSVIFFTNLVILLLPFFRGYVTFARTRGDELTHIGYIMDILLTGHFVSVGAAGANHYPIIHILGANLSLVTGLTPELLAELFPGFFTLFYMFSIYLLSTVIASYRGQALLITAFGSLLLFKHENLMLAPAVACFYMLPFTLFLLCKARTSANRLSYSLLFILILLLTPFLHPGDGTIFLILIFICISFSLWCYLRIKKPLGKAGSSCFVPQSISSINPSLILVVIWFTWFSVHSAFAGTVRTTWNWLVYQIGTTTAMEFADILAKAELSLPELVELVLKMWGHAVIYCLVAAVISVLVWKRFLSPRGRIDAWQFSFSCLFIVFGVLLFIAFFSRAIWVDYCREIRYVIFAATILNGLCLYSLFHNWHRKIGIFIISLLLIASATIGVFNTFPSPIVVEANSQITEMEMTGMGWFFEYRSESLLTDDRGVPQIRFGAALHGVATPHPNIRCYPPDSPPDHFGYLENDNYGESYTEDRYFVESKISRLIYPGLAPDHKHLWKITPEDFSRLDNEDRSVSKLYSNGELWVYYVHGSVTISP</sequence>
<feature type="transmembrane region" description="Helical" evidence="1">
    <location>
        <begin position="364"/>
        <end position="383"/>
    </location>
</feature>
<feature type="transmembrane region" description="Helical" evidence="1">
    <location>
        <begin position="52"/>
        <end position="69"/>
    </location>
</feature>
<organism evidence="2 3">
    <name type="scientific">Candidatus Argoarchaeum ethanivorans</name>
    <dbReference type="NCBI Taxonomy" id="2608793"/>
    <lineage>
        <taxon>Archaea</taxon>
        <taxon>Methanobacteriati</taxon>
        <taxon>Methanobacteriota</taxon>
        <taxon>Stenosarchaea group</taxon>
        <taxon>Methanomicrobia</taxon>
        <taxon>Methanosarcinales</taxon>
        <taxon>Methanosarcinales incertae sedis</taxon>
        <taxon>GOM Arc I cluster</taxon>
        <taxon>Candidatus Argoarchaeum</taxon>
    </lineage>
</organism>
<feature type="transmembrane region" description="Helical" evidence="1">
    <location>
        <begin position="81"/>
        <end position="101"/>
    </location>
</feature>
<dbReference type="EMBL" id="CAJHIS010000012">
    <property type="protein sequence ID" value="CAD6493493.1"/>
    <property type="molecule type" value="Genomic_DNA"/>
</dbReference>
<gene>
    <name evidence="2" type="ORF">EMLJLAPB_00526</name>
</gene>
<keyword evidence="1" id="KW-1133">Transmembrane helix</keyword>
<keyword evidence="1" id="KW-0812">Transmembrane</keyword>
<feature type="transmembrane region" description="Helical" evidence="1">
    <location>
        <begin position="261"/>
        <end position="278"/>
    </location>
</feature>
<evidence type="ECO:0000313" key="3">
    <source>
        <dbReference type="Proteomes" id="UP000634805"/>
    </source>
</evidence>
<name>A0A811TCX6_9EURY</name>
<feature type="transmembrane region" description="Helical" evidence="1">
    <location>
        <begin position="161"/>
        <end position="181"/>
    </location>
</feature>
<accession>A0A811TCX6</accession>
<keyword evidence="1" id="KW-0472">Membrane</keyword>
<feature type="transmembrane region" description="Helical" evidence="1">
    <location>
        <begin position="299"/>
        <end position="320"/>
    </location>
</feature>
<dbReference type="AlphaFoldDB" id="A0A811TCX6"/>
<proteinExistence type="predicted"/>
<evidence type="ECO:0008006" key="4">
    <source>
        <dbReference type="Google" id="ProtNLM"/>
    </source>
</evidence>
<reference evidence="2" key="1">
    <citation type="submission" date="2020-10" db="EMBL/GenBank/DDBJ databases">
        <authorList>
            <person name="Hahn C.J."/>
            <person name="Laso-Perez R."/>
            <person name="Vulcano F."/>
            <person name="Vaziourakis K.-M."/>
            <person name="Stokke R."/>
            <person name="Steen I.H."/>
            <person name="Teske A."/>
            <person name="Boetius A."/>
            <person name="Liebeke M."/>
            <person name="Amann R."/>
            <person name="Knittel K."/>
        </authorList>
    </citation>
    <scope>NUCLEOTIDE SEQUENCE</scope>
    <source>
        <strain evidence="2">Gfbio:e3339647-f889-4370-9287-4fb5cb688e4c:AG392D22_GoMArc1</strain>
    </source>
</reference>
<dbReference type="Proteomes" id="UP000634805">
    <property type="component" value="Unassembled WGS sequence"/>
</dbReference>
<comment type="caution">
    <text evidence="2">The sequence shown here is derived from an EMBL/GenBank/DDBJ whole genome shotgun (WGS) entry which is preliminary data.</text>
</comment>
<evidence type="ECO:0000256" key="1">
    <source>
        <dbReference type="SAM" id="Phobius"/>
    </source>
</evidence>
<feature type="transmembrane region" description="Helical" evidence="1">
    <location>
        <begin position="12"/>
        <end position="32"/>
    </location>
</feature>
<feature type="transmembrane region" description="Helical" evidence="1">
    <location>
        <begin position="238"/>
        <end position="255"/>
    </location>
</feature>
<feature type="transmembrane region" description="Helical" evidence="1">
    <location>
        <begin position="454"/>
        <end position="475"/>
    </location>
</feature>
<feature type="transmembrane region" description="Helical" evidence="1">
    <location>
        <begin position="210"/>
        <end position="229"/>
    </location>
</feature>
<protein>
    <recommendedName>
        <fullName evidence="4">Glycosyltransferase RgtA/B/C/D-like domain-containing protein</fullName>
    </recommendedName>
</protein>
<feature type="transmembrane region" description="Helical" evidence="1">
    <location>
        <begin position="395"/>
        <end position="416"/>
    </location>
</feature>